<proteinExistence type="predicted"/>
<dbReference type="PROSITE" id="PS51257">
    <property type="entry name" value="PROKAR_LIPOPROTEIN"/>
    <property type="match status" value="1"/>
</dbReference>
<gene>
    <name evidence="2" type="ORF">DL238_11840</name>
</gene>
<sequence length="298" mass="32484">MIRFFATILGACSLMACAPGVAQEAPASVQSQNAPQRILFVGNSFTMGANSAVLRYRPDSVEDINGEGVGGIPALFAKFAEQADLAWSVAHETRGGTTLDFHLNERRAQIERPWDVVVMQQFSVLDPQKPGDASDTVRDAPALADMFAAQNDDVQVYLLATWTRADQAWKPEGHWYGQPVEAMTLDVRRGLDQADAASDEIDGVIPVGEAWNRAMATGIADPNPYDGRDYGKIDLWSYDHYHASAEGSYLEALVIFAQITGYDVRRFGPQERAAHELGIDPKVAEALQKVAMAQLGAE</sequence>
<evidence type="ECO:0000313" key="2">
    <source>
        <dbReference type="EMBL" id="RDS78227.1"/>
    </source>
</evidence>
<accession>A0A395LP74</accession>
<dbReference type="OrthoDB" id="7443339at2"/>
<dbReference type="RefSeq" id="WP_115492450.1">
    <property type="nucleotide sequence ID" value="NZ_JACHWW010000001.1"/>
</dbReference>
<keyword evidence="1" id="KW-0732">Signal</keyword>
<keyword evidence="3" id="KW-1185">Reference proteome</keyword>
<dbReference type="AlphaFoldDB" id="A0A395LP74"/>
<feature type="signal peptide" evidence="1">
    <location>
        <begin position="1"/>
        <end position="22"/>
    </location>
</feature>
<dbReference type="EMBL" id="QRBB01000001">
    <property type="protein sequence ID" value="RDS78227.1"/>
    <property type="molecule type" value="Genomic_DNA"/>
</dbReference>
<dbReference type="GO" id="GO:0016788">
    <property type="term" value="F:hydrolase activity, acting on ester bonds"/>
    <property type="evidence" value="ECO:0007669"/>
    <property type="project" value="UniProtKB-ARBA"/>
</dbReference>
<evidence type="ECO:0000256" key="1">
    <source>
        <dbReference type="SAM" id="SignalP"/>
    </source>
</evidence>
<dbReference type="Proteomes" id="UP000254101">
    <property type="component" value="Unassembled WGS sequence"/>
</dbReference>
<reference evidence="2 3" key="1">
    <citation type="submission" date="2018-07" db="EMBL/GenBank/DDBJ databases">
        <title>Erythrobacter nanhaiensis sp. nov., a novel member of the genus Erythrobacter isolated from the South China Sea.</title>
        <authorList>
            <person name="Chen X."/>
            <person name="Liu J."/>
        </authorList>
    </citation>
    <scope>NUCLEOTIDE SEQUENCE [LARGE SCALE GENOMIC DNA]</scope>
    <source>
        <strain evidence="2 3">S-5</strain>
    </source>
</reference>
<dbReference type="Gene3D" id="3.40.50.1110">
    <property type="entry name" value="SGNH hydrolase"/>
    <property type="match status" value="1"/>
</dbReference>
<comment type="caution">
    <text evidence="2">The sequence shown here is derived from an EMBL/GenBank/DDBJ whole genome shotgun (WGS) entry which is preliminary data.</text>
</comment>
<organism evidence="2 3">
    <name type="scientific">Alteriqipengyuania lutimaris</name>
    <dbReference type="NCBI Taxonomy" id="1538146"/>
    <lineage>
        <taxon>Bacteria</taxon>
        <taxon>Pseudomonadati</taxon>
        <taxon>Pseudomonadota</taxon>
        <taxon>Alphaproteobacteria</taxon>
        <taxon>Sphingomonadales</taxon>
        <taxon>Erythrobacteraceae</taxon>
        <taxon>Alteriqipengyuania</taxon>
    </lineage>
</organism>
<feature type="chain" id="PRO_5017322717" evidence="1">
    <location>
        <begin position="23"/>
        <end position="298"/>
    </location>
</feature>
<name>A0A395LP74_9SPHN</name>
<dbReference type="SUPFAM" id="SSF52266">
    <property type="entry name" value="SGNH hydrolase"/>
    <property type="match status" value="1"/>
</dbReference>
<protein>
    <submittedName>
        <fullName evidence="2">PEP-CTERM sorting domain-containing protein</fullName>
    </submittedName>
</protein>
<evidence type="ECO:0000313" key="3">
    <source>
        <dbReference type="Proteomes" id="UP000254101"/>
    </source>
</evidence>
<dbReference type="InterPro" id="IPR036514">
    <property type="entry name" value="SGNH_hydro_sf"/>
</dbReference>